<evidence type="ECO:0000256" key="1">
    <source>
        <dbReference type="SAM" id="MobiDB-lite"/>
    </source>
</evidence>
<protein>
    <submittedName>
        <fullName evidence="2">Uncharacterized protein</fullName>
    </submittedName>
</protein>
<proteinExistence type="predicted"/>
<accession>Q6ZI77</accession>
<evidence type="ECO:0000313" key="2">
    <source>
        <dbReference type="EMBL" id="BAD15469.1"/>
    </source>
</evidence>
<reference evidence="3" key="1">
    <citation type="journal article" date="2005" name="Nature">
        <title>The map-based sequence of the rice genome.</title>
        <authorList>
            <consortium name="International rice genome sequencing project (IRGSP)"/>
            <person name="Matsumoto T."/>
            <person name="Wu J."/>
            <person name="Kanamori H."/>
            <person name="Katayose Y."/>
            <person name="Fujisawa M."/>
            <person name="Namiki N."/>
            <person name="Mizuno H."/>
            <person name="Yamamoto K."/>
            <person name="Antonio B.A."/>
            <person name="Baba T."/>
            <person name="Sakata K."/>
            <person name="Nagamura Y."/>
            <person name="Aoki H."/>
            <person name="Arikawa K."/>
            <person name="Arita K."/>
            <person name="Bito T."/>
            <person name="Chiden Y."/>
            <person name="Fujitsuka N."/>
            <person name="Fukunaka R."/>
            <person name="Hamada M."/>
            <person name="Harada C."/>
            <person name="Hayashi A."/>
            <person name="Hijishita S."/>
            <person name="Honda M."/>
            <person name="Hosokawa S."/>
            <person name="Ichikawa Y."/>
            <person name="Idonuma A."/>
            <person name="Iijima M."/>
            <person name="Ikeda M."/>
            <person name="Ikeno M."/>
            <person name="Ito K."/>
            <person name="Ito S."/>
            <person name="Ito T."/>
            <person name="Ito Y."/>
            <person name="Ito Y."/>
            <person name="Iwabuchi A."/>
            <person name="Kamiya K."/>
            <person name="Karasawa W."/>
            <person name="Kurita K."/>
            <person name="Katagiri S."/>
            <person name="Kikuta A."/>
            <person name="Kobayashi H."/>
            <person name="Kobayashi N."/>
            <person name="Machita K."/>
            <person name="Maehara T."/>
            <person name="Masukawa M."/>
            <person name="Mizubayashi T."/>
            <person name="Mukai Y."/>
            <person name="Nagasaki H."/>
            <person name="Nagata Y."/>
            <person name="Naito S."/>
            <person name="Nakashima M."/>
            <person name="Nakama Y."/>
            <person name="Nakamichi Y."/>
            <person name="Nakamura M."/>
            <person name="Meguro A."/>
            <person name="Negishi M."/>
            <person name="Ohta I."/>
            <person name="Ohta T."/>
            <person name="Okamoto M."/>
            <person name="Ono N."/>
            <person name="Saji S."/>
            <person name="Sakaguchi M."/>
            <person name="Sakai K."/>
            <person name="Shibata M."/>
            <person name="Shimokawa T."/>
            <person name="Song J."/>
            <person name="Takazaki Y."/>
            <person name="Terasawa K."/>
            <person name="Tsugane M."/>
            <person name="Tsuji K."/>
            <person name="Ueda S."/>
            <person name="Waki K."/>
            <person name="Yamagata H."/>
            <person name="Yamamoto M."/>
            <person name="Yamamoto S."/>
            <person name="Yamane H."/>
            <person name="Yoshiki S."/>
            <person name="Yoshihara R."/>
            <person name="Yukawa K."/>
            <person name="Zhong H."/>
            <person name="Yano M."/>
            <person name="Yuan Q."/>
            <person name="Ouyang S."/>
            <person name="Liu J."/>
            <person name="Jones K.M."/>
            <person name="Gansberger K."/>
            <person name="Moffat K."/>
            <person name="Hill J."/>
            <person name="Bera J."/>
            <person name="Fadrosh D."/>
            <person name="Jin S."/>
            <person name="Johri S."/>
            <person name="Kim M."/>
            <person name="Overton L."/>
            <person name="Reardon M."/>
            <person name="Tsitrin T."/>
            <person name="Vuong H."/>
            <person name="Weaver B."/>
            <person name="Ciecko A."/>
            <person name="Tallon L."/>
            <person name="Jackson J."/>
            <person name="Pai G."/>
            <person name="Aken S.V."/>
            <person name="Utterback T."/>
            <person name="Reidmuller S."/>
            <person name="Feldblyum T."/>
            <person name="Hsiao J."/>
            <person name="Zismann V."/>
            <person name="Iobst S."/>
            <person name="de Vazeille A.R."/>
            <person name="Buell C.R."/>
            <person name="Ying K."/>
            <person name="Li Y."/>
            <person name="Lu T."/>
            <person name="Huang Y."/>
            <person name="Zhao Q."/>
            <person name="Feng Q."/>
            <person name="Zhang L."/>
            <person name="Zhu J."/>
            <person name="Weng Q."/>
            <person name="Mu J."/>
            <person name="Lu Y."/>
            <person name="Fan D."/>
            <person name="Liu Y."/>
            <person name="Guan J."/>
            <person name="Zhang Y."/>
            <person name="Yu S."/>
            <person name="Liu X."/>
            <person name="Zhang Y."/>
            <person name="Hong G."/>
            <person name="Han B."/>
            <person name="Choisne N."/>
            <person name="Demange N."/>
            <person name="Orjeda G."/>
            <person name="Samain S."/>
            <person name="Cattolico L."/>
            <person name="Pelletier E."/>
            <person name="Couloux A."/>
            <person name="Segurens B."/>
            <person name="Wincker P."/>
            <person name="D'Hont A."/>
            <person name="Scarpelli C."/>
            <person name="Weissenbach J."/>
            <person name="Salanoubat M."/>
            <person name="Quetier F."/>
            <person name="Yu Y."/>
            <person name="Kim H.R."/>
            <person name="Rambo T."/>
            <person name="Currie J."/>
            <person name="Collura K."/>
            <person name="Luo M."/>
            <person name="Yang T."/>
            <person name="Ammiraju J.S.S."/>
            <person name="Engler F."/>
            <person name="Soderlund C."/>
            <person name="Wing R.A."/>
            <person name="Palmer L.E."/>
            <person name="de la Bastide M."/>
            <person name="Spiegel L."/>
            <person name="Nascimento L."/>
            <person name="Zutavern T."/>
            <person name="O'Shaughnessy A."/>
            <person name="Dike S."/>
            <person name="Dedhia N."/>
            <person name="Preston R."/>
            <person name="Balija V."/>
            <person name="McCombie W.R."/>
            <person name="Chow T."/>
            <person name="Chen H."/>
            <person name="Chung M."/>
            <person name="Chen C."/>
            <person name="Shaw J."/>
            <person name="Wu H."/>
            <person name="Hsiao K."/>
            <person name="Chao Y."/>
            <person name="Chu M."/>
            <person name="Cheng C."/>
            <person name="Hour A."/>
            <person name="Lee P."/>
            <person name="Lin S."/>
            <person name="Lin Y."/>
            <person name="Liou J."/>
            <person name="Liu S."/>
            <person name="Hsing Y."/>
            <person name="Raghuvanshi S."/>
            <person name="Mohanty A."/>
            <person name="Bharti A.K."/>
            <person name="Gaur A."/>
            <person name="Gupta V."/>
            <person name="Kumar D."/>
            <person name="Ravi V."/>
            <person name="Vij S."/>
            <person name="Kapur A."/>
            <person name="Khurana P."/>
            <person name="Khurana P."/>
            <person name="Khurana J.P."/>
            <person name="Tyagi A.K."/>
            <person name="Gaikwad K."/>
            <person name="Singh A."/>
            <person name="Dalal V."/>
            <person name="Srivastava S."/>
            <person name="Dixit A."/>
            <person name="Pal A.K."/>
            <person name="Ghazi I.A."/>
            <person name="Yadav M."/>
            <person name="Pandit A."/>
            <person name="Bhargava A."/>
            <person name="Sureshbabu K."/>
            <person name="Batra K."/>
            <person name="Sharma T.R."/>
            <person name="Mohapatra T."/>
            <person name="Singh N.K."/>
            <person name="Messing J."/>
            <person name="Nelson A.B."/>
            <person name="Fuks G."/>
            <person name="Kavchok S."/>
            <person name="Keizer G."/>
            <person name="Linton E."/>
            <person name="Llaca V."/>
            <person name="Song R."/>
            <person name="Tanyolac B."/>
            <person name="Young S."/>
            <person name="Ho-Il K."/>
            <person name="Hahn J.H."/>
            <person name="Sangsakoo G."/>
            <person name="Vanavichit A."/>
            <person name="de Mattos Luiz.A.T."/>
            <person name="Zimmer P.D."/>
            <person name="Malone G."/>
            <person name="Dellagostin O."/>
            <person name="de Oliveira A.C."/>
            <person name="Bevan M."/>
            <person name="Bancroft I."/>
            <person name="Minx P."/>
            <person name="Cordum H."/>
            <person name="Wilson R."/>
            <person name="Cheng Z."/>
            <person name="Jin W."/>
            <person name="Jiang J."/>
            <person name="Leong S.A."/>
            <person name="Iwama H."/>
            <person name="Gojobori T."/>
            <person name="Itoh T."/>
            <person name="Niimura Y."/>
            <person name="Fujii Y."/>
            <person name="Habara T."/>
            <person name="Sakai H."/>
            <person name="Sato Y."/>
            <person name="Wilson G."/>
            <person name="Kumar K."/>
            <person name="McCouch S."/>
            <person name="Juretic N."/>
            <person name="Hoen D."/>
            <person name="Wright S."/>
            <person name="Bruskiewich R."/>
            <person name="Bureau T."/>
            <person name="Miyao A."/>
            <person name="Hirochika H."/>
            <person name="Nishikawa T."/>
            <person name="Kadowaki K."/>
            <person name="Sugiura M."/>
            <person name="Burr B."/>
            <person name="Sasaki T."/>
        </authorList>
    </citation>
    <scope>NUCLEOTIDE SEQUENCE [LARGE SCALE GENOMIC DNA]</scope>
    <source>
        <strain evidence="3">cv. Nipponbare</strain>
    </source>
</reference>
<reference evidence="3" key="2">
    <citation type="journal article" date="2008" name="Nucleic Acids Res.">
        <title>The rice annotation project database (RAP-DB): 2008 update.</title>
        <authorList>
            <consortium name="The rice annotation project (RAP)"/>
        </authorList>
    </citation>
    <scope>GENOME REANNOTATION</scope>
    <source>
        <strain evidence="3">cv. Nipponbare</strain>
    </source>
</reference>
<feature type="region of interest" description="Disordered" evidence="1">
    <location>
        <begin position="107"/>
        <end position="129"/>
    </location>
</feature>
<dbReference type="EMBL" id="AP004017">
    <property type="protein sequence ID" value="BAD15469.1"/>
    <property type="molecule type" value="Genomic_DNA"/>
</dbReference>
<organism evidence="2 3">
    <name type="scientific">Oryza sativa subsp. japonica</name>
    <name type="common">Rice</name>
    <dbReference type="NCBI Taxonomy" id="39947"/>
    <lineage>
        <taxon>Eukaryota</taxon>
        <taxon>Viridiplantae</taxon>
        <taxon>Streptophyta</taxon>
        <taxon>Embryophyta</taxon>
        <taxon>Tracheophyta</taxon>
        <taxon>Spermatophyta</taxon>
        <taxon>Magnoliopsida</taxon>
        <taxon>Liliopsida</taxon>
        <taxon>Poales</taxon>
        <taxon>Poaceae</taxon>
        <taxon>BOP clade</taxon>
        <taxon>Oryzoideae</taxon>
        <taxon>Oryzeae</taxon>
        <taxon>Oryzinae</taxon>
        <taxon>Oryza</taxon>
        <taxon>Oryza sativa</taxon>
    </lineage>
</organism>
<dbReference type="AlphaFoldDB" id="Q6ZI77"/>
<name>Q6ZI77_ORYSJ</name>
<sequence>MITLRFFPIKNKKETFHLFLLSRHGRHALVIFDSRDNDAEAVPQGSQSRVVKSVVTASRDLASIRRGKACDNTKVEALNGWPCQRRGIEGRETPIKHGARQMSVIHSATGRRAFQDDAHKHEEQQDDEE</sequence>
<evidence type="ECO:0000313" key="3">
    <source>
        <dbReference type="Proteomes" id="UP000000763"/>
    </source>
</evidence>
<gene>
    <name evidence="2" type="primary">OJ1008_F08.23</name>
</gene>
<dbReference type="Proteomes" id="UP000000763">
    <property type="component" value="Chromosome 2"/>
</dbReference>
<feature type="compositionally biased region" description="Basic and acidic residues" evidence="1">
    <location>
        <begin position="113"/>
        <end position="123"/>
    </location>
</feature>